<dbReference type="GO" id="GO:0015344">
    <property type="term" value="F:siderophore uptake transmembrane transporter activity"/>
    <property type="evidence" value="ECO:0007669"/>
    <property type="project" value="TreeGrafter"/>
</dbReference>
<dbReference type="EMBL" id="FUYQ01000017">
    <property type="protein sequence ID" value="SKB68740.1"/>
    <property type="molecule type" value="Genomic_DNA"/>
</dbReference>
<evidence type="ECO:0000256" key="8">
    <source>
        <dbReference type="ARBA" id="ARBA00023004"/>
    </source>
</evidence>
<dbReference type="Proteomes" id="UP000190852">
    <property type="component" value="Unassembled WGS sequence"/>
</dbReference>
<evidence type="ECO:0000256" key="5">
    <source>
        <dbReference type="ARBA" id="ARBA00022496"/>
    </source>
</evidence>
<dbReference type="Gene3D" id="2.170.130.10">
    <property type="entry name" value="TonB-dependent receptor, plug domain"/>
    <property type="match status" value="1"/>
</dbReference>
<evidence type="ECO:0000256" key="11">
    <source>
        <dbReference type="ARBA" id="ARBA00023136"/>
    </source>
</evidence>
<dbReference type="GO" id="GO:0015891">
    <property type="term" value="P:siderophore transport"/>
    <property type="evidence" value="ECO:0007669"/>
    <property type="project" value="InterPro"/>
</dbReference>
<evidence type="ECO:0000256" key="10">
    <source>
        <dbReference type="ARBA" id="ARBA00023077"/>
    </source>
</evidence>
<dbReference type="SUPFAM" id="SSF56935">
    <property type="entry name" value="Porins"/>
    <property type="match status" value="1"/>
</dbReference>
<dbReference type="NCBIfam" id="TIGR01783">
    <property type="entry name" value="TonB-siderophor"/>
    <property type="match status" value="1"/>
</dbReference>
<keyword evidence="6 14" id="KW-0812">Transmembrane</keyword>
<name>A0A1T5DB84_9BACT</name>
<dbReference type="InterPro" id="IPR036942">
    <property type="entry name" value="Beta-barrel_TonB_sf"/>
</dbReference>
<evidence type="ECO:0000256" key="3">
    <source>
        <dbReference type="ARBA" id="ARBA00022448"/>
    </source>
</evidence>
<dbReference type="InterPro" id="IPR037066">
    <property type="entry name" value="Plug_dom_sf"/>
</dbReference>
<dbReference type="CDD" id="cd01347">
    <property type="entry name" value="ligand_gated_channel"/>
    <property type="match status" value="1"/>
</dbReference>
<protein>
    <submittedName>
        <fullName evidence="18">Iron complex outermembrane recepter protein</fullName>
    </submittedName>
</protein>
<evidence type="ECO:0000256" key="9">
    <source>
        <dbReference type="ARBA" id="ARBA00023065"/>
    </source>
</evidence>
<keyword evidence="19" id="KW-1185">Reference proteome</keyword>
<keyword evidence="8" id="KW-0408">Iron</keyword>
<proteinExistence type="inferred from homology"/>
<gene>
    <name evidence="18" type="ORF">SAMN05660349_02362</name>
</gene>
<dbReference type="InterPro" id="IPR010105">
    <property type="entry name" value="TonB_sidphr_rcpt"/>
</dbReference>
<reference evidence="19" key="1">
    <citation type="submission" date="2017-02" db="EMBL/GenBank/DDBJ databases">
        <authorList>
            <person name="Varghese N."/>
            <person name="Submissions S."/>
        </authorList>
    </citation>
    <scope>NUCLEOTIDE SEQUENCE [LARGE SCALE GENOMIC DNA]</scope>
    <source>
        <strain evidence="19">DSM 24967</strain>
    </source>
</reference>
<evidence type="ECO:0000256" key="13">
    <source>
        <dbReference type="ARBA" id="ARBA00023237"/>
    </source>
</evidence>
<organism evidence="18 19">
    <name type="scientific">Parabacteroides chartae</name>
    <dbReference type="NCBI Taxonomy" id="1037355"/>
    <lineage>
        <taxon>Bacteria</taxon>
        <taxon>Pseudomonadati</taxon>
        <taxon>Bacteroidota</taxon>
        <taxon>Bacteroidia</taxon>
        <taxon>Bacteroidales</taxon>
        <taxon>Tannerellaceae</taxon>
        <taxon>Parabacteroides</taxon>
    </lineage>
</organism>
<dbReference type="RefSeq" id="WP_079683821.1">
    <property type="nucleotide sequence ID" value="NZ_FUYQ01000017.1"/>
</dbReference>
<evidence type="ECO:0000256" key="14">
    <source>
        <dbReference type="PROSITE-ProRule" id="PRU01360"/>
    </source>
</evidence>
<dbReference type="Pfam" id="PF07715">
    <property type="entry name" value="Plug"/>
    <property type="match status" value="1"/>
</dbReference>
<dbReference type="Gene3D" id="2.40.170.20">
    <property type="entry name" value="TonB-dependent receptor, beta-barrel domain"/>
    <property type="match status" value="1"/>
</dbReference>
<keyword evidence="13 14" id="KW-0998">Cell outer membrane</keyword>
<sequence length="802" mass="88294">MRKTKITTLILTLLIVCSAFGKDALVPLIKGRVVDEKGQPLPAAAVYIEGSMVGTTTDNDGSFFFNQIPSGKRQVTARFIGYKQQTLEAQVADGRPAVLHFELIPDVNELTDIEVFGVREKQPEKLNAVTRLPLRPSEQIQSISIISNKVIEEQGNMTITDAVRNVVGVTQFASFGNAQESLSTRGYRGIPTLKNGVRVQSDFRGGGFLTDMQGVESIQVLKGTAAITQGIGNDLGSAGGVINIATKTPKFVNAGEVSLRSGSWGQFRPTFDVQTVLDKEQAIGFRINGAFERADNYRANVSKDRIYVNPSFAWKPNKKTSVTVEMDYMHDTRTPDRGTVNLAADSVNALYKMPHNNFLGFETDRALTNNLTYALRFDRSLSDLFSVRVAYFGSTLDTDNTGASTSTLKNVSKTGLYNLRSRSLTRSTRTDNNSALQIDLIGRDVFTGKTKHTFQVGFDYRTNHTETVAYGAILIDTIDVLKPINNTLPSSTAELIAGKAIIANSYSYGLMAQDVITFNKYLKATLGIRYSYGNSNTDTSTGFVTGDAWNPMAGIIITPLKGLNIFGSYASTTDLRSAANLMEDNTPVGASRSDQFEAGIKSDWLNNRLRFNLTFFHIMNDNLTYSVYDESWTATGKYGKAGKLMRRGIETELTGRILENLQVILGYAYLDAQYKDSPAYHEGSAPMNAPKHTGNGWVYYTVNNGTLKGLSLGVGAYYVGERPVNEFTYKATHTNTTPNMKPFDLDAYTTVNAQIAYAFDKFQVRGLFNNIFNGIGYTSYYRGGYINPTDPFNAAAVISYRF</sequence>
<dbReference type="PANTHER" id="PTHR32552">
    <property type="entry name" value="FERRICHROME IRON RECEPTOR-RELATED"/>
    <property type="match status" value="1"/>
</dbReference>
<keyword evidence="9" id="KW-0406">Ion transport</keyword>
<evidence type="ECO:0000256" key="12">
    <source>
        <dbReference type="ARBA" id="ARBA00023170"/>
    </source>
</evidence>
<evidence type="ECO:0000256" key="2">
    <source>
        <dbReference type="ARBA" id="ARBA00009810"/>
    </source>
</evidence>
<evidence type="ECO:0000256" key="7">
    <source>
        <dbReference type="ARBA" id="ARBA00022729"/>
    </source>
</evidence>
<dbReference type="SUPFAM" id="SSF49464">
    <property type="entry name" value="Carboxypeptidase regulatory domain-like"/>
    <property type="match status" value="1"/>
</dbReference>
<keyword evidence="4 14" id="KW-1134">Transmembrane beta strand</keyword>
<evidence type="ECO:0000256" key="6">
    <source>
        <dbReference type="ARBA" id="ARBA00022692"/>
    </source>
</evidence>
<dbReference type="InterPro" id="IPR039426">
    <property type="entry name" value="TonB-dep_rcpt-like"/>
</dbReference>
<evidence type="ECO:0000259" key="17">
    <source>
        <dbReference type="Pfam" id="PF07715"/>
    </source>
</evidence>
<dbReference type="PROSITE" id="PS52016">
    <property type="entry name" value="TONB_DEPENDENT_REC_3"/>
    <property type="match status" value="1"/>
</dbReference>
<keyword evidence="10 15" id="KW-0798">TonB box</keyword>
<keyword evidence="11 14" id="KW-0472">Membrane</keyword>
<evidence type="ECO:0000256" key="1">
    <source>
        <dbReference type="ARBA" id="ARBA00004571"/>
    </source>
</evidence>
<feature type="domain" description="TonB-dependent receptor plug" evidence="17">
    <location>
        <begin position="137"/>
        <end position="232"/>
    </location>
</feature>
<accession>A0A1T5DB84</accession>
<evidence type="ECO:0000313" key="19">
    <source>
        <dbReference type="Proteomes" id="UP000190852"/>
    </source>
</evidence>
<comment type="subcellular location">
    <subcellularLocation>
        <location evidence="1 14">Cell outer membrane</location>
        <topology evidence="1 14">Multi-pass membrane protein</topology>
    </subcellularLocation>
</comment>
<evidence type="ECO:0000256" key="4">
    <source>
        <dbReference type="ARBA" id="ARBA00022452"/>
    </source>
</evidence>
<dbReference type="AlphaFoldDB" id="A0A1T5DB84"/>
<evidence type="ECO:0000313" key="18">
    <source>
        <dbReference type="EMBL" id="SKB68740.1"/>
    </source>
</evidence>
<dbReference type="Pfam" id="PF00593">
    <property type="entry name" value="TonB_dep_Rec_b-barrel"/>
    <property type="match status" value="1"/>
</dbReference>
<dbReference type="InterPro" id="IPR000531">
    <property type="entry name" value="Beta-barrel_TonB"/>
</dbReference>
<evidence type="ECO:0000259" key="16">
    <source>
        <dbReference type="Pfam" id="PF00593"/>
    </source>
</evidence>
<keyword evidence="3 14" id="KW-0813">Transport</keyword>
<dbReference type="GO" id="GO:0009279">
    <property type="term" value="C:cell outer membrane"/>
    <property type="evidence" value="ECO:0007669"/>
    <property type="project" value="UniProtKB-SubCell"/>
</dbReference>
<dbReference type="Gene3D" id="2.60.40.1120">
    <property type="entry name" value="Carboxypeptidase-like, regulatory domain"/>
    <property type="match status" value="1"/>
</dbReference>
<dbReference type="PANTHER" id="PTHR32552:SF68">
    <property type="entry name" value="FERRICHROME OUTER MEMBRANE TRANSPORTER_PHAGE RECEPTOR"/>
    <property type="match status" value="1"/>
</dbReference>
<evidence type="ECO:0000256" key="15">
    <source>
        <dbReference type="RuleBase" id="RU003357"/>
    </source>
</evidence>
<dbReference type="GO" id="GO:0038023">
    <property type="term" value="F:signaling receptor activity"/>
    <property type="evidence" value="ECO:0007669"/>
    <property type="project" value="InterPro"/>
</dbReference>
<dbReference type="InterPro" id="IPR008969">
    <property type="entry name" value="CarboxyPept-like_regulatory"/>
</dbReference>
<keyword evidence="7" id="KW-0732">Signal</keyword>
<keyword evidence="12" id="KW-0675">Receptor</keyword>
<dbReference type="Pfam" id="PF13715">
    <property type="entry name" value="CarbopepD_reg_2"/>
    <property type="match status" value="1"/>
</dbReference>
<comment type="similarity">
    <text evidence="2 14 15">Belongs to the TonB-dependent receptor family.</text>
</comment>
<keyword evidence="5" id="KW-0410">Iron transport</keyword>
<dbReference type="InterPro" id="IPR012910">
    <property type="entry name" value="Plug_dom"/>
</dbReference>
<feature type="domain" description="TonB-dependent receptor-like beta-barrel" evidence="16">
    <location>
        <begin position="316"/>
        <end position="770"/>
    </location>
</feature>